<comment type="caution">
    <text evidence="1">The sequence shown here is derived from an EMBL/GenBank/DDBJ whole genome shotgun (WGS) entry which is preliminary data.</text>
</comment>
<dbReference type="InterPro" id="IPR003724">
    <property type="entry name" value="CblAdoTrfase_CobA"/>
</dbReference>
<gene>
    <name evidence="1" type="ORF">J0M35_04510</name>
</gene>
<dbReference type="Pfam" id="PF02572">
    <property type="entry name" value="CobA_CobO_BtuR"/>
    <property type="match status" value="1"/>
</dbReference>
<reference evidence="1" key="1">
    <citation type="submission" date="2021-02" db="EMBL/GenBank/DDBJ databases">
        <title>Genome-Resolved Metagenomics of a Microbial Community Performing Photosynthetic Biological Nutrient Removal.</title>
        <authorList>
            <person name="Mcdaniel E.A."/>
        </authorList>
    </citation>
    <scope>NUCLEOTIDE SEQUENCE</scope>
    <source>
        <strain evidence="1">UWPOB_OBS1</strain>
    </source>
</reference>
<dbReference type="GO" id="GO:0005524">
    <property type="term" value="F:ATP binding"/>
    <property type="evidence" value="ECO:0007669"/>
    <property type="project" value="InterPro"/>
</dbReference>
<accession>A0A8J7TL97</accession>
<evidence type="ECO:0000313" key="2">
    <source>
        <dbReference type="Proteomes" id="UP000664277"/>
    </source>
</evidence>
<proteinExistence type="predicted"/>
<evidence type="ECO:0000313" key="1">
    <source>
        <dbReference type="EMBL" id="MBN8659600.1"/>
    </source>
</evidence>
<organism evidence="1 2">
    <name type="scientific">Candidatus Obscuribacter phosphatis</name>
    <dbReference type="NCBI Taxonomy" id="1906157"/>
    <lineage>
        <taxon>Bacteria</taxon>
        <taxon>Bacillati</taxon>
        <taxon>Candidatus Melainabacteria</taxon>
        <taxon>Candidatus Obscuribacterales</taxon>
        <taxon>Candidatus Obscuribacteraceae</taxon>
        <taxon>Candidatus Obscuribacter</taxon>
    </lineage>
</organism>
<sequence>MTTLDPVFEKAGTERLRLYLGTGCGKTTATFGLTLRALSKGLNVTLVFFDKLEENSSEGKGLRMLSENQAEGFGKLVMNYTGVNRVGTGPKGSFRLYSSPNGILPEDKDAAKQGLTYLVEGLMRKDDIVIGDELLDVARVGLVDFDYVKQILNLRQDPTVLVLTGRRAPDWLMNEASTISTTTQIRHHGRAIEGIDC</sequence>
<dbReference type="GO" id="GO:0008817">
    <property type="term" value="F:corrinoid adenosyltransferase activity"/>
    <property type="evidence" value="ECO:0007669"/>
    <property type="project" value="InterPro"/>
</dbReference>
<dbReference type="GO" id="GO:0009236">
    <property type="term" value="P:cobalamin biosynthetic process"/>
    <property type="evidence" value="ECO:0007669"/>
    <property type="project" value="InterPro"/>
</dbReference>
<dbReference type="PANTHER" id="PTHR46638">
    <property type="entry name" value="CORRINOID ADENOSYLTRANSFERASE"/>
    <property type="match status" value="1"/>
</dbReference>
<name>A0A8J7TL97_9BACT</name>
<dbReference type="InterPro" id="IPR027417">
    <property type="entry name" value="P-loop_NTPase"/>
</dbReference>
<dbReference type="Gene3D" id="3.40.50.300">
    <property type="entry name" value="P-loop containing nucleotide triphosphate hydrolases"/>
    <property type="match status" value="1"/>
</dbReference>
<dbReference type="EMBL" id="JAFLCK010000004">
    <property type="protein sequence ID" value="MBN8659600.1"/>
    <property type="molecule type" value="Genomic_DNA"/>
</dbReference>
<dbReference type="Proteomes" id="UP000664277">
    <property type="component" value="Unassembled WGS sequence"/>
</dbReference>
<dbReference type="PANTHER" id="PTHR46638:SF1">
    <property type="entry name" value="CORRINOID ADENOSYLTRANSFERASE"/>
    <property type="match status" value="1"/>
</dbReference>
<dbReference type="SUPFAM" id="SSF52540">
    <property type="entry name" value="P-loop containing nucleoside triphosphate hydrolases"/>
    <property type="match status" value="1"/>
</dbReference>
<dbReference type="AlphaFoldDB" id="A0A8J7TL97"/>
<protein>
    <submittedName>
        <fullName evidence="1">Cob(I)yrinic acid a,c-diamide adenosyltransferase</fullName>
    </submittedName>
</protein>